<dbReference type="InParanoid" id="D6RL13"/>
<dbReference type="GeneID" id="9379328"/>
<organism evidence="3 4">
    <name type="scientific">Coprinopsis cinerea (strain Okayama-7 / 130 / ATCC MYA-4618 / FGSC 9003)</name>
    <name type="common">Inky cap fungus</name>
    <name type="synonym">Hormographiella aspergillata</name>
    <dbReference type="NCBI Taxonomy" id="240176"/>
    <lineage>
        <taxon>Eukaryota</taxon>
        <taxon>Fungi</taxon>
        <taxon>Dikarya</taxon>
        <taxon>Basidiomycota</taxon>
        <taxon>Agaricomycotina</taxon>
        <taxon>Agaricomycetes</taxon>
        <taxon>Agaricomycetidae</taxon>
        <taxon>Agaricales</taxon>
        <taxon>Agaricineae</taxon>
        <taxon>Psathyrellaceae</taxon>
        <taxon>Coprinopsis</taxon>
    </lineage>
</organism>
<dbReference type="PANTHER" id="PTHR33096:SF1">
    <property type="entry name" value="CXC1-LIKE CYSTEINE CLUSTER ASSOCIATED WITH KDZ TRANSPOSASES DOMAIN-CONTAINING PROTEIN"/>
    <property type="match status" value="1"/>
</dbReference>
<dbReference type="eggNOG" id="ENOG502SJ1F">
    <property type="taxonomic scope" value="Eukaryota"/>
</dbReference>
<dbReference type="Pfam" id="PF18803">
    <property type="entry name" value="CxC2"/>
    <property type="match status" value="1"/>
</dbReference>
<feature type="domain" description="CxC2-like cysteine cluster KDZ transposase-associated" evidence="2">
    <location>
        <begin position="229"/>
        <end position="309"/>
    </location>
</feature>
<proteinExistence type="predicted"/>
<evidence type="ECO:0000259" key="2">
    <source>
        <dbReference type="Pfam" id="PF18803"/>
    </source>
</evidence>
<dbReference type="AlphaFoldDB" id="D6RL13"/>
<dbReference type="InterPro" id="IPR041457">
    <property type="entry name" value="CxC2_KDZ-assoc"/>
</dbReference>
<dbReference type="EMBL" id="AACS02000002">
    <property type="protein sequence ID" value="EFI28491.1"/>
    <property type="molecule type" value="Genomic_DNA"/>
</dbReference>
<comment type="caution">
    <text evidence="3">The sequence shown here is derived from an EMBL/GenBank/DDBJ whole genome shotgun (WGS) entry which is preliminary data.</text>
</comment>
<evidence type="ECO:0000313" key="3">
    <source>
        <dbReference type="EMBL" id="EFI28491.1"/>
    </source>
</evidence>
<dbReference type="Pfam" id="PF18758">
    <property type="entry name" value="KDZ"/>
    <property type="match status" value="1"/>
</dbReference>
<dbReference type="SUPFAM" id="SSF57850">
    <property type="entry name" value="RING/U-box"/>
    <property type="match status" value="1"/>
</dbReference>
<keyword evidence="4" id="KW-1185">Reference proteome</keyword>
<dbReference type="VEuPathDB" id="FungiDB:CC1G_14023"/>
<dbReference type="RefSeq" id="XP_002911985.1">
    <property type="nucleotide sequence ID" value="XM_002911939.1"/>
</dbReference>
<dbReference type="InterPro" id="IPR040521">
    <property type="entry name" value="KDZ"/>
</dbReference>
<name>D6RL13_COPC7</name>
<reference evidence="3 4" key="1">
    <citation type="journal article" date="2010" name="Proc. Natl. Acad. Sci. U.S.A.">
        <title>Insights into evolution of multicellular fungi from the assembled chromosomes of the mushroom Coprinopsis cinerea (Coprinus cinereus).</title>
        <authorList>
            <person name="Stajich J.E."/>
            <person name="Wilke S.K."/>
            <person name="Ahren D."/>
            <person name="Au C.H."/>
            <person name="Birren B.W."/>
            <person name="Borodovsky M."/>
            <person name="Burns C."/>
            <person name="Canback B."/>
            <person name="Casselton L.A."/>
            <person name="Cheng C.K."/>
            <person name="Deng J."/>
            <person name="Dietrich F.S."/>
            <person name="Fargo D.C."/>
            <person name="Farman M.L."/>
            <person name="Gathman A.C."/>
            <person name="Goldberg J."/>
            <person name="Guigo R."/>
            <person name="Hoegger P.J."/>
            <person name="Hooker J.B."/>
            <person name="Huggins A."/>
            <person name="James T.Y."/>
            <person name="Kamada T."/>
            <person name="Kilaru S."/>
            <person name="Kodira C."/>
            <person name="Kues U."/>
            <person name="Kupfer D."/>
            <person name="Kwan H.S."/>
            <person name="Lomsadze A."/>
            <person name="Li W."/>
            <person name="Lilly W.W."/>
            <person name="Ma L.J."/>
            <person name="Mackey A.J."/>
            <person name="Manning G."/>
            <person name="Martin F."/>
            <person name="Muraguchi H."/>
            <person name="Natvig D.O."/>
            <person name="Palmerini H."/>
            <person name="Ramesh M.A."/>
            <person name="Rehmeyer C.J."/>
            <person name="Roe B.A."/>
            <person name="Shenoy N."/>
            <person name="Stanke M."/>
            <person name="Ter-Hovhannisyan V."/>
            <person name="Tunlid A."/>
            <person name="Velagapudi R."/>
            <person name="Vision T.J."/>
            <person name="Zeng Q."/>
            <person name="Zolan M.E."/>
            <person name="Pukkila P.J."/>
        </authorList>
    </citation>
    <scope>NUCLEOTIDE SEQUENCE [LARGE SCALE GENOMIC DNA]</scope>
    <source>
        <strain evidence="4">Okayama-7 / 130 / ATCC MYA-4618 / FGSC 9003</strain>
    </source>
</reference>
<feature type="region of interest" description="Disordered" evidence="1">
    <location>
        <begin position="24"/>
        <end position="77"/>
    </location>
</feature>
<feature type="compositionally biased region" description="Basic and acidic residues" evidence="1">
    <location>
        <begin position="52"/>
        <end position="64"/>
    </location>
</feature>
<dbReference type="KEGG" id="cci:CC1G_14023"/>
<evidence type="ECO:0000313" key="4">
    <source>
        <dbReference type="Proteomes" id="UP000001861"/>
    </source>
</evidence>
<dbReference type="OrthoDB" id="3257768at2759"/>
<dbReference type="CDD" id="cd19757">
    <property type="entry name" value="Bbox1"/>
    <property type="match status" value="1"/>
</dbReference>
<protein>
    <recommendedName>
        <fullName evidence="2">CxC2-like cysteine cluster KDZ transposase-associated domain-containing protein</fullName>
    </recommendedName>
</protein>
<dbReference type="Proteomes" id="UP000001861">
    <property type="component" value="Unassembled WGS sequence"/>
</dbReference>
<evidence type="ECO:0000256" key="1">
    <source>
        <dbReference type="SAM" id="MobiDB-lite"/>
    </source>
</evidence>
<accession>D6RL13</accession>
<dbReference type="HOGENOM" id="CLU_003703_13_1_1"/>
<dbReference type="PANTHER" id="PTHR33096">
    <property type="entry name" value="CXC2 DOMAIN-CONTAINING PROTEIN"/>
    <property type="match status" value="1"/>
</dbReference>
<gene>
    <name evidence="3" type="ORF">CC1G_14023</name>
</gene>
<sequence length="1010" mass="114072">MTKRTKRSVVKDAPVNGMLVEIHTKKGTTHRLAPLPPKPSNGTPTPAGKRRRVEEHLHREEQRWSSDQYIPPNPFASSDEEPVVDNSNYDYMLQWEPRINIYLRHLYQSKTREADICCEVCGEDDPLWRCTSCFGSPNLCSGCCMAIHATRHPFHRVEMWTGEFYEPSWLWKLGVSIFLGHRGRPCPLLPHVPPIIHPNEQYLASAKSDWNNYNDFTFGSSPQHGKDGYGQETVVVHVNGVHRLVIQPCVCPGGPPLDEQCLMAGLYPTTFKSVETVFTFEVLHDYSLAVLECCTSAGEYFSKLRRLTNPDFPDSVPNRHRELLRAARQFRHLQELMRFGFATREAACKPGSMAIFCAACPQPDVNLEKNWEKDKQHMSIVADGNFVCVRQSKKGAGHDLFLKQGQGYFVESKAYKHHLASATEITEPSTCNEHRAVADKNKAHKGYDATGIGALACARHGAFLPSSLVDFQKGERQINMDYALCKGLKAVASSKVKRIIFIYDICCQYWKNLATRTQGYADLELPWYNSMVFSIGQFHVHGHQEKCLPRFSPLYIEGIGWNHGEILEPNWSVLNPTGTMTNKSLPKLLKNALENLAELNEAVEMLKSSASESLRAEWDAQLAEAQTKRESHKPDAMDILLSSIDKAPSRKAVEATLIAAELKKTQHVGVTSWIHDGILLQELQLDVLAAAKDFGAVATDDRKLELERKRAALKAKHDQHLETALLLFPMLSPSQNDPDPRSRFFPAPIREPCECEDTECGHLGMDVNPFEEVAKGPLETLAVLMPSSEPARTGFFPQAAKDAELQLRKAQADEALANLRTQVGYKSFLFKANVQLAQNKAQKTRGYAAVASAEKAIRKHTRVYNQAQWAIWQLTSDPAVRAMYRKLQKGDAKPLQSVYQPNAPGQSKQNVSWIWGWKHSGESTKPEFLTEICRLNWLRTMSRWRRWQEEVDLVRAEMGWTIRYMKNKADEWERSSLCYNDGGMRAAAKYQAATWRKLASQAAAAFDPLL</sequence>